<keyword evidence="9" id="KW-1185">Reference proteome</keyword>
<proteinExistence type="inferred from homology"/>
<dbReference type="InterPro" id="IPR018202">
    <property type="entry name" value="Ser_caboxypep_ser_AS"/>
</dbReference>
<evidence type="ECO:0000256" key="7">
    <source>
        <dbReference type="RuleBase" id="RU361156"/>
    </source>
</evidence>
<dbReference type="GO" id="GO:0006508">
    <property type="term" value="P:proteolysis"/>
    <property type="evidence" value="ECO:0007669"/>
    <property type="project" value="UniProtKB-KW"/>
</dbReference>
<evidence type="ECO:0000256" key="2">
    <source>
        <dbReference type="ARBA" id="ARBA00022645"/>
    </source>
</evidence>
<keyword evidence="3 7" id="KW-0645">Protease</keyword>
<evidence type="ECO:0000256" key="1">
    <source>
        <dbReference type="ARBA" id="ARBA00009431"/>
    </source>
</evidence>
<gene>
    <name evidence="8" type="ORF">L9F63_019590</name>
</gene>
<feature type="non-terminal residue" evidence="8">
    <location>
        <position position="501"/>
    </location>
</feature>
<name>A0AAD7ZTX6_DIPPU</name>
<dbReference type="PANTHER" id="PTHR11802:SF472">
    <property type="entry name" value="SERINE CARBOXYPEPTIDASE CPVL-RELATED"/>
    <property type="match status" value="1"/>
</dbReference>
<evidence type="ECO:0000256" key="6">
    <source>
        <dbReference type="ARBA" id="ARBA00023180"/>
    </source>
</evidence>
<dbReference type="PANTHER" id="PTHR11802">
    <property type="entry name" value="SERINE PROTEASE FAMILY S10 SERINE CARBOXYPEPTIDASE"/>
    <property type="match status" value="1"/>
</dbReference>
<dbReference type="EC" id="3.4.16.-" evidence="7"/>
<dbReference type="SUPFAM" id="SSF53474">
    <property type="entry name" value="alpha/beta-Hydrolases"/>
    <property type="match status" value="2"/>
</dbReference>
<dbReference type="Gene3D" id="3.40.50.1820">
    <property type="entry name" value="alpha/beta hydrolase"/>
    <property type="match status" value="2"/>
</dbReference>
<dbReference type="InterPro" id="IPR001563">
    <property type="entry name" value="Peptidase_S10"/>
</dbReference>
<dbReference type="EMBL" id="JASPKZ010006837">
    <property type="protein sequence ID" value="KAJ9586804.1"/>
    <property type="molecule type" value="Genomic_DNA"/>
</dbReference>
<keyword evidence="2 7" id="KW-0121">Carboxypeptidase</keyword>
<comment type="similarity">
    <text evidence="1 7">Belongs to the peptidase S10 family.</text>
</comment>
<evidence type="ECO:0000313" key="8">
    <source>
        <dbReference type="EMBL" id="KAJ9586804.1"/>
    </source>
</evidence>
<comment type="caution">
    <text evidence="8">The sequence shown here is derived from an EMBL/GenBank/DDBJ whole genome shotgun (WGS) entry which is preliminary data.</text>
</comment>
<dbReference type="Proteomes" id="UP001233999">
    <property type="component" value="Unassembled WGS sequence"/>
</dbReference>
<evidence type="ECO:0000256" key="5">
    <source>
        <dbReference type="ARBA" id="ARBA00022801"/>
    </source>
</evidence>
<organism evidence="8 9">
    <name type="scientific">Diploptera punctata</name>
    <name type="common">Pacific beetle cockroach</name>
    <dbReference type="NCBI Taxonomy" id="6984"/>
    <lineage>
        <taxon>Eukaryota</taxon>
        <taxon>Metazoa</taxon>
        <taxon>Ecdysozoa</taxon>
        <taxon>Arthropoda</taxon>
        <taxon>Hexapoda</taxon>
        <taxon>Insecta</taxon>
        <taxon>Pterygota</taxon>
        <taxon>Neoptera</taxon>
        <taxon>Polyneoptera</taxon>
        <taxon>Dictyoptera</taxon>
        <taxon>Blattodea</taxon>
        <taxon>Blaberoidea</taxon>
        <taxon>Blaberidae</taxon>
        <taxon>Diplopterinae</taxon>
        <taxon>Diploptera</taxon>
    </lineage>
</organism>
<dbReference type="PRINTS" id="PR00724">
    <property type="entry name" value="CRBOXYPTASEC"/>
</dbReference>
<evidence type="ECO:0000256" key="4">
    <source>
        <dbReference type="ARBA" id="ARBA00022729"/>
    </source>
</evidence>
<reference evidence="8" key="2">
    <citation type="submission" date="2023-05" db="EMBL/GenBank/DDBJ databases">
        <authorList>
            <person name="Fouks B."/>
        </authorList>
    </citation>
    <scope>NUCLEOTIDE SEQUENCE</scope>
    <source>
        <strain evidence="8">Stay&amp;Tobe</strain>
        <tissue evidence="8">Testes</tissue>
    </source>
</reference>
<dbReference type="GO" id="GO:0004185">
    <property type="term" value="F:serine-type carboxypeptidase activity"/>
    <property type="evidence" value="ECO:0007669"/>
    <property type="project" value="UniProtKB-UniRule"/>
</dbReference>
<keyword evidence="5 7" id="KW-0378">Hydrolase</keyword>
<keyword evidence="6" id="KW-0325">Glycoprotein</keyword>
<dbReference type="AlphaFoldDB" id="A0AAD7ZTX6"/>
<evidence type="ECO:0000313" key="9">
    <source>
        <dbReference type="Proteomes" id="UP001233999"/>
    </source>
</evidence>
<dbReference type="Pfam" id="PF00450">
    <property type="entry name" value="Peptidase_S10"/>
    <property type="match status" value="2"/>
</dbReference>
<sequence length="501" mass="56402">NGNKMAPLILWLQGGPGWSSMAGLFNEIGPFTVNSDGKLKRIPYSWNKKYSLIFIDNPAGVGFSFLDKEEGYATGEVQVGEELYSAVKQFLTLFPELQKVDLFLTGESYAGKYVPALAYTIHQRNPTAKLKVNLQGIAVGNGLTDTISNLHKSELVYQLGLVDAKEYKALKDIEEEGVRAIQDGDFNHATDLFSQEARCATIASLNLYKSSLLESYKHVAYKKKRTLSCLHTGDVGYKLILTPYIDDGNITEARILAQVDGESFGFNVSSYSGFLTVNKTFNSNLFFWFFPAEENYEEQPLIVWLQGGPGASSLLGLFKEFGPYLIRENFTLAQNPYSWHKNHSIIFIDNPVGTGFSFTNNSNGYATEETQIGEELYTAFIQFFTMFPELQKLPLYLTGESYAGKYIPTLGYTIHRRNPTAELKLNFQGIAVGNGLSDPFNMMAHSHFLYQLGLIDTNNYNRMQAMEENCKQLILEEKYTQAFTYEYGNMEVFLGFPRLGF</sequence>
<evidence type="ECO:0000256" key="3">
    <source>
        <dbReference type="ARBA" id="ARBA00022670"/>
    </source>
</evidence>
<accession>A0AAD7ZTX6</accession>
<dbReference type="PROSITE" id="PS00131">
    <property type="entry name" value="CARBOXYPEPT_SER_SER"/>
    <property type="match status" value="2"/>
</dbReference>
<feature type="non-terminal residue" evidence="8">
    <location>
        <position position="1"/>
    </location>
</feature>
<keyword evidence="4" id="KW-0732">Signal</keyword>
<protein>
    <recommendedName>
        <fullName evidence="7">Carboxypeptidase</fullName>
        <ecNumber evidence="7">3.4.16.-</ecNumber>
    </recommendedName>
</protein>
<reference evidence="8" key="1">
    <citation type="journal article" date="2023" name="IScience">
        <title>Live-bearing cockroach genome reveals convergent evolutionary mechanisms linked to viviparity in insects and beyond.</title>
        <authorList>
            <person name="Fouks B."/>
            <person name="Harrison M.C."/>
            <person name="Mikhailova A.A."/>
            <person name="Marchal E."/>
            <person name="English S."/>
            <person name="Carruthers M."/>
            <person name="Jennings E.C."/>
            <person name="Chiamaka E.L."/>
            <person name="Frigard R.A."/>
            <person name="Pippel M."/>
            <person name="Attardo G.M."/>
            <person name="Benoit J.B."/>
            <person name="Bornberg-Bauer E."/>
            <person name="Tobe S.S."/>
        </authorList>
    </citation>
    <scope>NUCLEOTIDE SEQUENCE</scope>
    <source>
        <strain evidence="8">Stay&amp;Tobe</strain>
    </source>
</reference>
<dbReference type="InterPro" id="IPR029058">
    <property type="entry name" value="AB_hydrolase_fold"/>
</dbReference>